<feature type="domain" description="Periplasmic binding protein" evidence="4">
    <location>
        <begin position="46"/>
        <end position="286"/>
    </location>
</feature>
<dbReference type="AlphaFoldDB" id="A0A223S2F1"/>
<gene>
    <name evidence="5" type="ORF">CDO52_05450</name>
</gene>
<feature type="chain" id="PRO_5011285150" evidence="3">
    <location>
        <begin position="21"/>
        <end position="326"/>
    </location>
</feature>
<evidence type="ECO:0000313" key="6">
    <source>
        <dbReference type="Proteomes" id="UP000215005"/>
    </source>
</evidence>
<evidence type="ECO:0000256" key="3">
    <source>
        <dbReference type="SAM" id="SignalP"/>
    </source>
</evidence>
<dbReference type="PANTHER" id="PTHR30036">
    <property type="entry name" value="D-XYLOSE-BINDING PERIPLASMIC PROTEIN"/>
    <property type="match status" value="1"/>
</dbReference>
<dbReference type="PROSITE" id="PS51257">
    <property type="entry name" value="PROKAR_LIPOPROTEIN"/>
    <property type="match status" value="1"/>
</dbReference>
<protein>
    <submittedName>
        <fullName evidence="5">Sugar ABC transporter substrate-binding protein</fullName>
    </submittedName>
</protein>
<organism evidence="5 6">
    <name type="scientific">Nocardiopsis gilva YIM 90087</name>
    <dbReference type="NCBI Taxonomy" id="1235441"/>
    <lineage>
        <taxon>Bacteria</taxon>
        <taxon>Bacillati</taxon>
        <taxon>Actinomycetota</taxon>
        <taxon>Actinomycetes</taxon>
        <taxon>Streptosporangiales</taxon>
        <taxon>Nocardiopsidaceae</taxon>
        <taxon>Nocardiopsis</taxon>
    </lineage>
</organism>
<dbReference type="InterPro" id="IPR050555">
    <property type="entry name" value="Bact_Solute-Bind_Prot2"/>
</dbReference>
<sequence length="326" mass="34111">MNYTRKLTIALAGAASIVLAASACSSEGGKQETAAGGADTPELTIAMITHEVPGDSFWDKVRAGAEAAAEKSNVTLEYSSDPEATKQATLIQTAIDKKVDGIAVTLAKPEALKGAIKKANEAGIPVVGLNAGLDHWEELGLTEYFGTDESVAGEAFGERLNEVGAEKTLCVIHEQGHVALETRCSSLAKTFDGDSETLYVDGASMPDVKSSITSKLQEDKDVDYVATLGAPYAMGALDAVDNAGSDAKVATFDTDKNLIGAIQDGLVEWAVDQQPYLQGYLAVDGLWLYNVNGNVSGGGKAVLTGPSFIDKSNIDDIKVFAEKGTR</sequence>
<dbReference type="RefSeq" id="WP_017620213.1">
    <property type="nucleotide sequence ID" value="NZ_ANBG01000303.1"/>
</dbReference>
<evidence type="ECO:0000256" key="1">
    <source>
        <dbReference type="ARBA" id="ARBA00004196"/>
    </source>
</evidence>
<dbReference type="OrthoDB" id="257716at2"/>
<evidence type="ECO:0000259" key="4">
    <source>
        <dbReference type="Pfam" id="PF13407"/>
    </source>
</evidence>
<dbReference type="InterPro" id="IPR025997">
    <property type="entry name" value="SBP_2_dom"/>
</dbReference>
<dbReference type="GO" id="GO:0030246">
    <property type="term" value="F:carbohydrate binding"/>
    <property type="evidence" value="ECO:0007669"/>
    <property type="project" value="TreeGrafter"/>
</dbReference>
<dbReference type="Pfam" id="PF13407">
    <property type="entry name" value="Peripla_BP_4"/>
    <property type="match status" value="1"/>
</dbReference>
<dbReference type="PANTHER" id="PTHR30036:SF7">
    <property type="entry name" value="ABC TRANSPORTER PERIPLASMIC-BINDING PROTEIN YPHF"/>
    <property type="match status" value="1"/>
</dbReference>
<dbReference type="Gene3D" id="3.40.50.2300">
    <property type="match status" value="2"/>
</dbReference>
<dbReference type="InterPro" id="IPR028082">
    <property type="entry name" value="Peripla_BP_I"/>
</dbReference>
<accession>A0A223S2F1</accession>
<feature type="signal peptide" evidence="3">
    <location>
        <begin position="1"/>
        <end position="20"/>
    </location>
</feature>
<evidence type="ECO:0000313" key="5">
    <source>
        <dbReference type="EMBL" id="ASU82303.1"/>
    </source>
</evidence>
<comment type="subcellular location">
    <subcellularLocation>
        <location evidence="1">Cell envelope</location>
    </subcellularLocation>
</comment>
<dbReference type="SUPFAM" id="SSF53822">
    <property type="entry name" value="Periplasmic binding protein-like I"/>
    <property type="match status" value="1"/>
</dbReference>
<dbReference type="Proteomes" id="UP000215005">
    <property type="component" value="Chromosome"/>
</dbReference>
<keyword evidence="6" id="KW-1185">Reference proteome</keyword>
<dbReference type="KEGG" id="ngv:CDO52_05450"/>
<reference evidence="5 6" key="1">
    <citation type="submission" date="2017-08" db="EMBL/GenBank/DDBJ databases">
        <title>The complete genome sequence of Nocardiopsis gilva YIM 90087.</title>
        <authorList>
            <person name="Yin M."/>
            <person name="Tang S."/>
        </authorList>
    </citation>
    <scope>NUCLEOTIDE SEQUENCE [LARGE SCALE GENOMIC DNA]</scope>
    <source>
        <strain evidence="5 6">YIM 90087</strain>
    </source>
</reference>
<dbReference type="GO" id="GO:0030288">
    <property type="term" value="C:outer membrane-bounded periplasmic space"/>
    <property type="evidence" value="ECO:0007669"/>
    <property type="project" value="TreeGrafter"/>
</dbReference>
<comment type="similarity">
    <text evidence="2">Belongs to the bacterial solute-binding protein 2 family.</text>
</comment>
<evidence type="ECO:0000256" key="2">
    <source>
        <dbReference type="ARBA" id="ARBA00007639"/>
    </source>
</evidence>
<proteinExistence type="inferred from homology"/>
<dbReference type="EMBL" id="CP022753">
    <property type="protein sequence ID" value="ASU82303.1"/>
    <property type="molecule type" value="Genomic_DNA"/>
</dbReference>
<name>A0A223S2F1_9ACTN</name>
<keyword evidence="3" id="KW-0732">Signal</keyword>